<organism evidence="2">
    <name type="scientific">mine drainage metagenome</name>
    <dbReference type="NCBI Taxonomy" id="410659"/>
    <lineage>
        <taxon>unclassified sequences</taxon>
        <taxon>metagenomes</taxon>
        <taxon>ecological metagenomes</taxon>
    </lineage>
</organism>
<sequence length="235" mass="24971">MSTRITLRIGNTTPDDLEIQRFLRMLEQKNLSRQGWMKHAMILGFAQLEKEIGSTDARDGGQHDSGLAAGRGAPGRGAPVTGGRHSPRKTPLNTHGQQGSGERHGSDAQEVSGEWQTENGVEPNHNGTWTPPVQTHSPQPVPVSSTPAQPAQPLAGVQPTPFLQPQPQLQGVSRSHESSQGVSPGVTAAPESSGNTKTTLVQGATLLTDEEMRFSSTAVEQARKLMGSFGKGYDG</sequence>
<protein>
    <submittedName>
        <fullName evidence="2">Uncharacterized protein</fullName>
    </submittedName>
</protein>
<accession>E6QJF8</accession>
<proteinExistence type="predicted"/>
<reference evidence="2" key="1">
    <citation type="submission" date="2009-10" db="EMBL/GenBank/DDBJ databases">
        <title>Diversity of trophic interactions inside an arsenic-rich microbial ecosystem.</title>
        <authorList>
            <person name="Bertin P.N."/>
            <person name="Heinrich-Salmeron A."/>
            <person name="Pelletier E."/>
            <person name="Goulhen-Chollet F."/>
            <person name="Arsene-Ploetze F."/>
            <person name="Gallien S."/>
            <person name="Calteau A."/>
            <person name="Vallenet D."/>
            <person name="Casiot C."/>
            <person name="Chane-Woon-Ming B."/>
            <person name="Giloteaux L."/>
            <person name="Barakat M."/>
            <person name="Bonnefoy V."/>
            <person name="Bruneel O."/>
            <person name="Chandler M."/>
            <person name="Cleiss J."/>
            <person name="Duran R."/>
            <person name="Elbaz-Poulichet F."/>
            <person name="Fonknechten N."/>
            <person name="Lauga B."/>
            <person name="Mornico D."/>
            <person name="Ortet P."/>
            <person name="Schaeffer C."/>
            <person name="Siguier P."/>
            <person name="Alexander Thil Smith A."/>
            <person name="Van Dorsselaer A."/>
            <person name="Weissenbach J."/>
            <person name="Medigue C."/>
            <person name="Le Paslier D."/>
        </authorList>
    </citation>
    <scope>NUCLEOTIDE SEQUENCE</scope>
</reference>
<comment type="caution">
    <text evidence="2">The sequence shown here is derived from an EMBL/GenBank/DDBJ whole genome shotgun (WGS) entry which is preliminary data.</text>
</comment>
<feature type="compositionally biased region" description="Low complexity" evidence="1">
    <location>
        <begin position="66"/>
        <end position="84"/>
    </location>
</feature>
<evidence type="ECO:0000256" key="1">
    <source>
        <dbReference type="SAM" id="MobiDB-lite"/>
    </source>
</evidence>
<name>E6QJF8_9ZZZZ</name>
<feature type="compositionally biased region" description="Polar residues" evidence="1">
    <location>
        <begin position="114"/>
        <end position="149"/>
    </location>
</feature>
<feature type="compositionally biased region" description="Low complexity" evidence="1">
    <location>
        <begin position="158"/>
        <end position="170"/>
    </location>
</feature>
<feature type="region of interest" description="Disordered" evidence="1">
    <location>
        <begin position="55"/>
        <end position="198"/>
    </location>
</feature>
<gene>
    <name evidence="2" type="ORF">CARN6_0706</name>
</gene>
<dbReference type="AlphaFoldDB" id="E6QJF8"/>
<evidence type="ECO:0000313" key="2">
    <source>
        <dbReference type="EMBL" id="CBI07374.1"/>
    </source>
</evidence>
<dbReference type="EMBL" id="CABQ01000087">
    <property type="protein sequence ID" value="CBI07374.1"/>
    <property type="molecule type" value="Genomic_DNA"/>
</dbReference>